<keyword evidence="4" id="KW-1185">Reference proteome</keyword>
<evidence type="ECO:0000256" key="2">
    <source>
        <dbReference type="SAM" id="Coils"/>
    </source>
</evidence>
<dbReference type="PIRSF" id="PIRSF015730">
    <property type="entry name" value="TFAR19"/>
    <property type="match status" value="1"/>
</dbReference>
<dbReference type="Gene3D" id="1.10.8.140">
    <property type="entry name" value="PDCD5-like"/>
    <property type="match status" value="1"/>
</dbReference>
<accession>A0A061J2U1</accession>
<dbReference type="PANTHER" id="PTHR10840:SF0">
    <property type="entry name" value="PROGRAMMED CELL DEATH PROTEIN 5"/>
    <property type="match status" value="1"/>
</dbReference>
<comment type="caution">
    <text evidence="3">The sequence shown here is derived from an EMBL/GenBank/DDBJ whole genome shotgun (WGS) entry which is preliminary data.</text>
</comment>
<organism evidence="3 4">
    <name type="scientific">Trypanosoma rangeli SC58</name>
    <dbReference type="NCBI Taxonomy" id="429131"/>
    <lineage>
        <taxon>Eukaryota</taxon>
        <taxon>Discoba</taxon>
        <taxon>Euglenozoa</taxon>
        <taxon>Kinetoplastea</taxon>
        <taxon>Metakinetoplastina</taxon>
        <taxon>Trypanosomatida</taxon>
        <taxon>Trypanosomatidae</taxon>
        <taxon>Trypanosoma</taxon>
        <taxon>Herpetosoma</taxon>
    </lineage>
</organism>
<protein>
    <recommendedName>
        <fullName evidence="5">Programmed cell death protein 5</fullName>
    </recommendedName>
</protein>
<comment type="similarity">
    <text evidence="1">Belongs to the PDCD5 family.</text>
</comment>
<dbReference type="InterPro" id="IPR036883">
    <property type="entry name" value="PDCD5-like_sf"/>
</dbReference>
<proteinExistence type="inferred from homology"/>
<dbReference type="InterPro" id="IPR002836">
    <property type="entry name" value="PDCD5-like"/>
</dbReference>
<evidence type="ECO:0000313" key="4">
    <source>
        <dbReference type="Proteomes" id="UP000031737"/>
    </source>
</evidence>
<name>A0A061J2U1_TRYRA</name>
<dbReference type="Pfam" id="PF01984">
    <property type="entry name" value="dsDNA_bind"/>
    <property type="match status" value="1"/>
</dbReference>
<keyword evidence="2" id="KW-0175">Coiled coil</keyword>
<dbReference type="PANTHER" id="PTHR10840">
    <property type="entry name" value="PROGRAMMED CELL DEATH PROTEIN 5"/>
    <property type="match status" value="1"/>
</dbReference>
<dbReference type="GO" id="GO:0005634">
    <property type="term" value="C:nucleus"/>
    <property type="evidence" value="ECO:0007669"/>
    <property type="project" value="TreeGrafter"/>
</dbReference>
<evidence type="ECO:0000313" key="3">
    <source>
        <dbReference type="EMBL" id="ESL09758.1"/>
    </source>
</evidence>
<dbReference type="VEuPathDB" id="TriTrypDB:TRSC58_02518"/>
<dbReference type="SUPFAM" id="SSF46950">
    <property type="entry name" value="Double-stranded DNA-binding domain"/>
    <property type="match status" value="1"/>
</dbReference>
<dbReference type="OrthoDB" id="10252486at2759"/>
<sequence>MSRVPISEEQAQQMLMKQQAQQERAEAMNEQKEGLLRAFVTAEGRERLKRIEQVKAERAHAVESYIIQSVRQGKLQPPVSDETVRDILSQLASQGVEAKSNITFARKRMDDDW</sequence>
<dbReference type="EMBL" id="AUPL01002518">
    <property type="protein sequence ID" value="ESL09758.1"/>
    <property type="molecule type" value="Genomic_DNA"/>
</dbReference>
<evidence type="ECO:0000256" key="1">
    <source>
        <dbReference type="ARBA" id="ARBA00010490"/>
    </source>
</evidence>
<feature type="coiled-coil region" evidence="2">
    <location>
        <begin position="8"/>
        <end position="38"/>
    </location>
</feature>
<reference evidence="3 4" key="1">
    <citation type="submission" date="2013-07" db="EMBL/GenBank/DDBJ databases">
        <authorList>
            <person name="Stoco P.H."/>
            <person name="Wagner G."/>
            <person name="Gerber A."/>
            <person name="Zaha A."/>
            <person name="Thompson C."/>
            <person name="Bartholomeu D.C."/>
            <person name="Luckemeyer D.D."/>
            <person name="Bahia D."/>
            <person name="Loreto E."/>
            <person name="Prestes E.B."/>
            <person name="Lima F.M."/>
            <person name="Rodrigues-Luiz G."/>
            <person name="Vallejo G.A."/>
            <person name="Filho J.F."/>
            <person name="Monteiro K.M."/>
            <person name="Tyler K.M."/>
            <person name="de Almeida L.G."/>
            <person name="Ortiz M.F."/>
            <person name="Siervo M.A."/>
            <person name="de Moraes M.H."/>
            <person name="Cunha O.L."/>
            <person name="Mendonca-Neto R."/>
            <person name="Silva R."/>
            <person name="Teixeira S.M."/>
            <person name="Murta S.M."/>
            <person name="Sincero T.C."/>
            <person name="Mendes T.A."/>
            <person name="Urmenyi T.P."/>
            <person name="Silva V.G."/>
            <person name="da Rocha W.D."/>
            <person name="Andersson B."/>
            <person name="Romanha A.J."/>
            <person name="Steindel M."/>
            <person name="de Vasconcelos A.T."/>
            <person name="Grisard E.C."/>
        </authorList>
    </citation>
    <scope>NUCLEOTIDE SEQUENCE [LARGE SCALE GENOMIC DNA]</scope>
    <source>
        <strain evidence="3 4">SC58</strain>
    </source>
</reference>
<dbReference type="GO" id="GO:0003677">
    <property type="term" value="F:DNA binding"/>
    <property type="evidence" value="ECO:0007669"/>
    <property type="project" value="InterPro"/>
</dbReference>
<dbReference type="Proteomes" id="UP000031737">
    <property type="component" value="Unassembled WGS sequence"/>
</dbReference>
<dbReference type="AlphaFoldDB" id="A0A061J2U1"/>
<evidence type="ECO:0008006" key="5">
    <source>
        <dbReference type="Google" id="ProtNLM"/>
    </source>
</evidence>
<dbReference type="GO" id="GO:0005829">
    <property type="term" value="C:cytosol"/>
    <property type="evidence" value="ECO:0007669"/>
    <property type="project" value="TreeGrafter"/>
</dbReference>
<gene>
    <name evidence="3" type="ORF">TRSC58_02518</name>
</gene>